<gene>
    <name evidence="2 4" type="primary">srt-16</name>
    <name evidence="4" type="ORF">C50H11.11</name>
    <name evidence="2" type="ORF">CELE_C50H11.11</name>
</gene>
<dbReference type="EMBL" id="BX284605">
    <property type="protein sequence ID" value="CCD67808.2"/>
    <property type="molecule type" value="Genomic_DNA"/>
</dbReference>
<feature type="transmembrane region" description="Helical" evidence="1">
    <location>
        <begin position="224"/>
        <end position="244"/>
    </location>
</feature>
<dbReference type="Gene3D" id="1.20.1070.10">
    <property type="entry name" value="Rhodopsin 7-helix transmembrane proteins"/>
    <property type="match status" value="1"/>
</dbReference>
<dbReference type="Pfam" id="PF10321">
    <property type="entry name" value="7TM_GPCR_Srt"/>
    <property type="match status" value="1"/>
</dbReference>
<dbReference type="PANTHER" id="PTHR23021">
    <property type="entry name" value="SERPENTINE RECEPTOR, CLASS T"/>
    <property type="match status" value="1"/>
</dbReference>
<dbReference type="CTD" id="183699"/>
<protein>
    <submittedName>
        <fullName evidence="2">Serpentine Receptor, class T</fullName>
    </submittedName>
</protein>
<evidence type="ECO:0000313" key="3">
    <source>
        <dbReference type="Proteomes" id="UP000001940"/>
    </source>
</evidence>
<dbReference type="InParanoid" id="O16471"/>
<proteinExistence type="predicted"/>
<feature type="transmembrane region" description="Helical" evidence="1">
    <location>
        <begin position="91"/>
        <end position="116"/>
    </location>
</feature>
<keyword evidence="1" id="KW-1133">Transmembrane helix</keyword>
<feature type="transmembrane region" description="Helical" evidence="1">
    <location>
        <begin position="137"/>
        <end position="155"/>
    </location>
</feature>
<dbReference type="PIR" id="B88986">
    <property type="entry name" value="B88986"/>
</dbReference>
<feature type="transmembrane region" description="Helical" evidence="1">
    <location>
        <begin position="256"/>
        <end position="276"/>
    </location>
</feature>
<feature type="transmembrane region" description="Helical" evidence="1">
    <location>
        <begin position="175"/>
        <end position="203"/>
    </location>
</feature>
<sequence length="301" mass="33953">MYLSVWSKRLSHALSGRRLSMEREKCNKEGQSPTLYVICLIAIIKIEHMTKLPAYKTMLFLGFCDTCATFIHSFATGIFGLFGIAFCDYPLLIFILGSIGLGSWMGCCITSILLAFIRVCDVDSQSKLKKMFDGWRIYVLLAICGVYFFVATFLTKPVVFNPMSWFFDPNVGKDPSIYISTIHYFNNFSVIICTVLFYGYIAYVYLKESRSIASKQLSKSQISILLQSFFFCFFHVITAIAYIAMEFLSASDFLTLLGLLGWQWSSGSVCIVYLTLNKTIRQAVKKLLCSNVSNSVGLATL</sequence>
<keyword evidence="3" id="KW-1185">Reference proteome</keyword>
<evidence type="ECO:0000313" key="2">
    <source>
        <dbReference type="EMBL" id="CCD67808.2"/>
    </source>
</evidence>
<reference evidence="2 3" key="1">
    <citation type="journal article" date="1998" name="Science">
        <title>Genome sequence of the nematode C. elegans: a platform for investigating biology.</title>
        <authorList>
            <consortium name="The C. elegans sequencing consortium"/>
            <person name="Sulson J.E."/>
            <person name="Waterston R."/>
        </authorList>
    </citation>
    <scope>NUCLEOTIDE SEQUENCE [LARGE SCALE GENOMIC DNA]</scope>
    <source>
        <strain evidence="2 3">Bristol N2</strain>
    </source>
</reference>
<dbReference type="UCSC" id="C50H11.11">
    <property type="organism name" value="c. elegans"/>
</dbReference>
<accession>O16471</accession>
<keyword evidence="1" id="KW-0472">Membrane</keyword>
<dbReference type="WormBase" id="C50H11.11">
    <property type="protein sequence ID" value="CE51142"/>
    <property type="gene ID" value="WBGene00016857"/>
    <property type="gene designation" value="srt-16"/>
</dbReference>
<dbReference type="AlphaFoldDB" id="O16471"/>
<evidence type="ECO:0000256" key="1">
    <source>
        <dbReference type="SAM" id="Phobius"/>
    </source>
</evidence>
<feature type="transmembrane region" description="Helical" evidence="1">
    <location>
        <begin position="59"/>
        <end position="85"/>
    </location>
</feature>
<dbReference type="AGR" id="WB:WBGene00016857"/>
<dbReference type="PANTHER" id="PTHR23021:SF38">
    <property type="entry name" value="SERPENTINE RECEPTOR, CLASS T"/>
    <property type="match status" value="1"/>
</dbReference>
<name>O16471_CAEEL</name>
<dbReference type="HOGENOM" id="CLU_053041_0_0_1"/>
<dbReference type="PaxDb" id="6239-C50H11.11"/>
<organism evidence="2 3">
    <name type="scientific">Caenorhabditis elegans</name>
    <dbReference type="NCBI Taxonomy" id="6239"/>
    <lineage>
        <taxon>Eukaryota</taxon>
        <taxon>Metazoa</taxon>
        <taxon>Ecdysozoa</taxon>
        <taxon>Nematoda</taxon>
        <taxon>Chromadorea</taxon>
        <taxon>Rhabditida</taxon>
        <taxon>Rhabditina</taxon>
        <taxon>Rhabditomorpha</taxon>
        <taxon>Rhabditoidea</taxon>
        <taxon>Rhabditidae</taxon>
        <taxon>Peloderinae</taxon>
        <taxon>Caenorhabditis</taxon>
    </lineage>
</organism>
<dbReference type="STRING" id="6239.C50H11.11.1"/>
<evidence type="ECO:0000313" key="4">
    <source>
        <dbReference type="WormBase" id="C50H11.11"/>
    </source>
</evidence>
<dbReference type="SUPFAM" id="SSF81321">
    <property type="entry name" value="Family A G protein-coupled receptor-like"/>
    <property type="match status" value="1"/>
</dbReference>
<dbReference type="InterPro" id="IPR019425">
    <property type="entry name" value="7TM_GPCR_serpentine_rcpt_Srt"/>
</dbReference>
<keyword evidence="2" id="KW-0675">Receptor</keyword>
<dbReference type="Proteomes" id="UP000001940">
    <property type="component" value="Chromosome V"/>
</dbReference>
<dbReference type="OrthoDB" id="5851109at2759"/>
<dbReference type="RefSeq" id="NP_503835.3">
    <property type="nucleotide sequence ID" value="NM_071434.3"/>
</dbReference>
<dbReference type="KEGG" id="cel:CELE_C50H11.11"/>
<dbReference type="GeneID" id="183699"/>
<dbReference type="SMR" id="O16471"/>
<keyword evidence="1" id="KW-0812">Transmembrane</keyword>